<dbReference type="SUPFAM" id="SSF48403">
    <property type="entry name" value="Ankyrin repeat"/>
    <property type="match status" value="1"/>
</dbReference>
<sequence>MLNAAQRWSSADFEALFSKKDESGNTVLQLAVENNYVDAVELILQADLTYHHGREIKRNGLMCLIYKAIDKKCSDVIIKSLSKAYQAGIDPDHKDVLDLILAIKSRNEDSVLDLLRRAKDLVR</sequence>
<dbReference type="InterPro" id="IPR002110">
    <property type="entry name" value="Ankyrin_rpt"/>
</dbReference>
<dbReference type="EMBL" id="JAUIZM010000001">
    <property type="protein sequence ID" value="KAK1401199.1"/>
    <property type="molecule type" value="Genomic_DNA"/>
</dbReference>
<dbReference type="InterPro" id="IPR036770">
    <property type="entry name" value="Ankyrin_rpt-contain_sf"/>
</dbReference>
<gene>
    <name evidence="1" type="ORF">POM88_000804</name>
</gene>
<evidence type="ECO:0000313" key="1">
    <source>
        <dbReference type="EMBL" id="KAK1401199.1"/>
    </source>
</evidence>
<dbReference type="Proteomes" id="UP001237642">
    <property type="component" value="Unassembled WGS sequence"/>
</dbReference>
<keyword evidence="2" id="KW-1185">Reference proteome</keyword>
<proteinExistence type="predicted"/>
<dbReference type="AlphaFoldDB" id="A0AAD8JBT8"/>
<comment type="caution">
    <text evidence="1">The sequence shown here is derived from an EMBL/GenBank/DDBJ whole genome shotgun (WGS) entry which is preliminary data.</text>
</comment>
<evidence type="ECO:0008006" key="3">
    <source>
        <dbReference type="Google" id="ProtNLM"/>
    </source>
</evidence>
<accession>A0AAD8JBT8</accession>
<dbReference type="Pfam" id="PF00023">
    <property type="entry name" value="Ank"/>
    <property type="match status" value="1"/>
</dbReference>
<reference evidence="1" key="1">
    <citation type="submission" date="2023-02" db="EMBL/GenBank/DDBJ databases">
        <title>Genome of toxic invasive species Heracleum sosnowskyi carries increased number of genes despite the absence of recent whole-genome duplications.</title>
        <authorList>
            <person name="Schelkunov M."/>
            <person name="Shtratnikova V."/>
            <person name="Makarenko M."/>
            <person name="Klepikova A."/>
            <person name="Omelchenko D."/>
            <person name="Novikova G."/>
            <person name="Obukhova E."/>
            <person name="Bogdanov V."/>
            <person name="Penin A."/>
            <person name="Logacheva M."/>
        </authorList>
    </citation>
    <scope>NUCLEOTIDE SEQUENCE</scope>
    <source>
        <strain evidence="1">Hsosn_3</strain>
        <tissue evidence="1">Leaf</tissue>
    </source>
</reference>
<protein>
    <recommendedName>
        <fullName evidence="3">Ankyrin repeat protein</fullName>
    </recommendedName>
</protein>
<organism evidence="1 2">
    <name type="scientific">Heracleum sosnowskyi</name>
    <dbReference type="NCBI Taxonomy" id="360622"/>
    <lineage>
        <taxon>Eukaryota</taxon>
        <taxon>Viridiplantae</taxon>
        <taxon>Streptophyta</taxon>
        <taxon>Embryophyta</taxon>
        <taxon>Tracheophyta</taxon>
        <taxon>Spermatophyta</taxon>
        <taxon>Magnoliopsida</taxon>
        <taxon>eudicotyledons</taxon>
        <taxon>Gunneridae</taxon>
        <taxon>Pentapetalae</taxon>
        <taxon>asterids</taxon>
        <taxon>campanulids</taxon>
        <taxon>Apiales</taxon>
        <taxon>Apiaceae</taxon>
        <taxon>Apioideae</taxon>
        <taxon>apioid superclade</taxon>
        <taxon>Tordylieae</taxon>
        <taxon>Tordyliinae</taxon>
        <taxon>Heracleum</taxon>
    </lineage>
</organism>
<name>A0AAD8JBT8_9APIA</name>
<reference evidence="1" key="2">
    <citation type="submission" date="2023-05" db="EMBL/GenBank/DDBJ databases">
        <authorList>
            <person name="Schelkunov M.I."/>
        </authorList>
    </citation>
    <scope>NUCLEOTIDE SEQUENCE</scope>
    <source>
        <strain evidence="1">Hsosn_3</strain>
        <tissue evidence="1">Leaf</tissue>
    </source>
</reference>
<dbReference type="Gene3D" id="1.25.40.20">
    <property type="entry name" value="Ankyrin repeat-containing domain"/>
    <property type="match status" value="1"/>
</dbReference>
<evidence type="ECO:0000313" key="2">
    <source>
        <dbReference type="Proteomes" id="UP001237642"/>
    </source>
</evidence>